<accession>A0A1U8KXQ5</accession>
<feature type="compositionally biased region" description="Basic and acidic residues" evidence="1">
    <location>
        <begin position="227"/>
        <end position="245"/>
    </location>
</feature>
<organism evidence="3 4">
    <name type="scientific">Gossypium hirsutum</name>
    <name type="common">Upland cotton</name>
    <name type="synonym">Gossypium mexicanum</name>
    <dbReference type="NCBI Taxonomy" id="3635"/>
    <lineage>
        <taxon>Eukaryota</taxon>
        <taxon>Viridiplantae</taxon>
        <taxon>Streptophyta</taxon>
        <taxon>Embryophyta</taxon>
        <taxon>Tracheophyta</taxon>
        <taxon>Spermatophyta</taxon>
        <taxon>Magnoliopsida</taxon>
        <taxon>eudicotyledons</taxon>
        <taxon>Gunneridae</taxon>
        <taxon>Pentapetalae</taxon>
        <taxon>rosids</taxon>
        <taxon>malvids</taxon>
        <taxon>Malvales</taxon>
        <taxon>Malvaceae</taxon>
        <taxon>Malvoideae</taxon>
        <taxon>Gossypium</taxon>
    </lineage>
</organism>
<evidence type="ECO:0000313" key="3">
    <source>
        <dbReference type="Proteomes" id="UP000818029"/>
    </source>
</evidence>
<reference evidence="3" key="1">
    <citation type="journal article" date="2020" name="Nat. Genet.">
        <title>Genomic diversifications of five Gossypium allopolyploid species and their impact on cotton improvement.</title>
        <authorList>
            <person name="Chen Z.J."/>
            <person name="Sreedasyam A."/>
            <person name="Ando A."/>
            <person name="Song Q."/>
            <person name="De Santiago L.M."/>
            <person name="Hulse-Kemp A.M."/>
            <person name="Ding M."/>
            <person name="Ye W."/>
            <person name="Kirkbride R.C."/>
            <person name="Jenkins J."/>
            <person name="Plott C."/>
            <person name="Lovell J."/>
            <person name="Lin Y.M."/>
            <person name="Vaughn R."/>
            <person name="Liu B."/>
            <person name="Simpson S."/>
            <person name="Scheffler B.E."/>
            <person name="Wen L."/>
            <person name="Saski C.A."/>
            <person name="Grover C.E."/>
            <person name="Hu G."/>
            <person name="Conover J.L."/>
            <person name="Carlson J.W."/>
            <person name="Shu S."/>
            <person name="Boston L.B."/>
            <person name="Williams M."/>
            <person name="Peterson D.G."/>
            <person name="McGee K."/>
            <person name="Jones D.C."/>
            <person name="Wendel J.F."/>
            <person name="Stelly D.M."/>
            <person name="Grimwood J."/>
            <person name="Schmutz J."/>
        </authorList>
    </citation>
    <scope>NUCLEOTIDE SEQUENCE [LARGE SCALE GENOMIC DNA]</scope>
    <source>
        <strain evidence="3">cv. TM-1</strain>
    </source>
</reference>
<proteinExistence type="predicted"/>
<keyword evidence="3" id="KW-1185">Reference proteome</keyword>
<dbReference type="RefSeq" id="XP_016707222.1">
    <property type="nucleotide sequence ID" value="XM_016851733.1"/>
</dbReference>
<dbReference type="OrthoDB" id="2272416at2759"/>
<name>A0A1U8KXQ5_GOSHI</name>
<reference evidence="4" key="2">
    <citation type="submission" date="2025-08" db="UniProtKB">
        <authorList>
            <consortium name="RefSeq"/>
        </authorList>
    </citation>
    <scope>IDENTIFICATION</scope>
</reference>
<dbReference type="PANTHER" id="PTHR34482">
    <property type="entry name" value="DNA DAMAGE-INDUCIBLE PROTEIN 1-LIKE"/>
    <property type="match status" value="1"/>
</dbReference>
<dbReference type="GeneID" id="107921927"/>
<dbReference type="Proteomes" id="UP000818029">
    <property type="component" value="Chromosome A12"/>
</dbReference>
<dbReference type="AlphaFoldDB" id="A0A1U8KXQ5"/>
<evidence type="ECO:0000256" key="1">
    <source>
        <dbReference type="SAM" id="MobiDB-lite"/>
    </source>
</evidence>
<dbReference type="PANTHER" id="PTHR34482:SF36">
    <property type="entry name" value="RETROTRANSPOSON GAG DOMAIN-CONTAINING PROTEIN"/>
    <property type="match status" value="1"/>
</dbReference>
<feature type="compositionally biased region" description="Basic residues" evidence="1">
    <location>
        <begin position="1"/>
        <end position="14"/>
    </location>
</feature>
<dbReference type="Pfam" id="PF03732">
    <property type="entry name" value="Retrotrans_gag"/>
    <property type="match status" value="1"/>
</dbReference>
<evidence type="ECO:0000259" key="2">
    <source>
        <dbReference type="Pfam" id="PF03732"/>
    </source>
</evidence>
<sequence length="339" mass="37875">MSARAARGRGHGRGRSSTLAGPSSSGHMPVANAPAMLCVLERVVGASTGNGIRGSIFERLWANGTEIFRGVSGVAPNVAEYWLEATERIMNDLDYSVEQKLKGAISLLRDEAYQWWLTVRDRTPVNRVTWELFKMVFKGKYVGASYVDARRKEFLNLVQGGKTVAEYEAEFLRLSRYAVGIVATEYECSVRFEDGFRDELRVLITLQRERDFAALVEKAKIAEEVKRTERQNHEKDRNRFWRDSEPSGGANRSAKRARVEEPVRVVPINFVRPQVCGDCGKVQVAEWRVAQPVRDGPQPPRGHGEGRGCNGNGRGRGVPDRGVGNAEARQPALVYTARR</sequence>
<feature type="region of interest" description="Disordered" evidence="1">
    <location>
        <begin position="227"/>
        <end position="258"/>
    </location>
</feature>
<dbReference type="InterPro" id="IPR005162">
    <property type="entry name" value="Retrotrans_gag_dom"/>
</dbReference>
<feature type="compositionally biased region" description="Gly residues" evidence="1">
    <location>
        <begin position="307"/>
        <end position="316"/>
    </location>
</feature>
<gene>
    <name evidence="4" type="primary">LOC107921927</name>
</gene>
<feature type="region of interest" description="Disordered" evidence="1">
    <location>
        <begin position="1"/>
        <end position="27"/>
    </location>
</feature>
<evidence type="ECO:0000313" key="4">
    <source>
        <dbReference type="RefSeq" id="XP_016707222.1"/>
    </source>
</evidence>
<feature type="domain" description="Retrotransposon gag" evidence="2">
    <location>
        <begin position="104"/>
        <end position="195"/>
    </location>
</feature>
<feature type="region of interest" description="Disordered" evidence="1">
    <location>
        <begin position="291"/>
        <end position="339"/>
    </location>
</feature>
<protein>
    <recommendedName>
        <fullName evidence="2">Retrotransposon gag domain-containing protein</fullName>
    </recommendedName>
</protein>
<dbReference type="KEGG" id="ghi:107921927"/>
<dbReference type="PaxDb" id="3635-A0A1U8KXQ5"/>